<evidence type="ECO:0008006" key="3">
    <source>
        <dbReference type="Google" id="ProtNLM"/>
    </source>
</evidence>
<sequence length="234" mass="26455">MGTSKGYIPPTNQKWRNAKRAVGLIGKSGYSYSKVQKAVKKYAEAYSETHLGSSSASIVAGNVLGFLSDINKIGFTNTIEKYGLVEFEKLKGLELYNALLNYFASNANTPDNQIVRNSLGDTLDKLHIYELKDLEKINSQEFLMTFLVEFVVKGFEECFAEKIIEHMDDLSKYEEIIRDVEQIVEEKIYVDQAIGNVLELDFTAKSGKEYVSKIINDTFNVLKQMEVNSVEDLD</sequence>
<organism evidence="1 2">
    <name type="scientific">Clostridioides difficile</name>
    <name type="common">Peptoclostridium difficile</name>
    <dbReference type="NCBI Taxonomy" id="1496"/>
    <lineage>
        <taxon>Bacteria</taxon>
        <taxon>Bacillati</taxon>
        <taxon>Bacillota</taxon>
        <taxon>Clostridia</taxon>
        <taxon>Peptostreptococcales</taxon>
        <taxon>Peptostreptococcaceae</taxon>
        <taxon>Clostridioides</taxon>
    </lineage>
</organism>
<dbReference type="EMBL" id="CAADAN010000009">
    <property type="protein sequence ID" value="VFD33367.1"/>
    <property type="molecule type" value="Genomic_DNA"/>
</dbReference>
<evidence type="ECO:0000313" key="1">
    <source>
        <dbReference type="EMBL" id="VFD33367.1"/>
    </source>
</evidence>
<gene>
    <name evidence="1" type="ORF">SAMEA1402399_02558</name>
</gene>
<evidence type="ECO:0000313" key="2">
    <source>
        <dbReference type="Proteomes" id="UP000411588"/>
    </source>
</evidence>
<accession>A0AB74QCV5</accession>
<comment type="caution">
    <text evidence="1">The sequence shown here is derived from an EMBL/GenBank/DDBJ whole genome shotgun (WGS) entry which is preliminary data.</text>
</comment>
<proteinExistence type="predicted"/>
<protein>
    <recommendedName>
        <fullName evidence="3">Phage protein</fullName>
    </recommendedName>
</protein>
<name>A0AB74QCV5_CLODI</name>
<reference evidence="1 2" key="1">
    <citation type="submission" date="2019-02" db="EMBL/GenBank/DDBJ databases">
        <authorList>
            <consortium name="Pathogen Informatics"/>
        </authorList>
    </citation>
    <scope>NUCLEOTIDE SEQUENCE [LARGE SCALE GENOMIC DNA]</scope>
    <source>
        <strain evidence="2">clo34</strain>
    </source>
</reference>
<dbReference type="Proteomes" id="UP000411588">
    <property type="component" value="Unassembled WGS sequence"/>
</dbReference>
<dbReference type="RefSeq" id="WP_021370049.1">
    <property type="nucleotide sequence ID" value="NZ_CAADAK010000010.1"/>
</dbReference>
<dbReference type="AlphaFoldDB" id="A0AB74QCV5"/>